<dbReference type="SUPFAM" id="SSF56176">
    <property type="entry name" value="FAD-binding/transporter-associated domain-like"/>
    <property type="match status" value="1"/>
</dbReference>
<keyword evidence="6" id="KW-0274">FAD</keyword>
<evidence type="ECO:0000256" key="7">
    <source>
        <dbReference type="ARBA" id="ARBA00023002"/>
    </source>
</evidence>
<dbReference type="InterPro" id="IPR016164">
    <property type="entry name" value="FAD-linked_Oxase-like_C"/>
</dbReference>
<comment type="caution">
    <text evidence="10">The sequence shown here is derived from an EMBL/GenBank/DDBJ whole genome shotgun (WGS) entry which is preliminary data.</text>
</comment>
<dbReference type="GO" id="GO:0019139">
    <property type="term" value="F:cytokinin dehydrogenase activity"/>
    <property type="evidence" value="ECO:0007669"/>
    <property type="project" value="UniProtKB-EC"/>
</dbReference>
<dbReference type="PROSITE" id="PS51387">
    <property type="entry name" value="FAD_PCMH"/>
    <property type="match status" value="1"/>
</dbReference>
<evidence type="ECO:0000313" key="11">
    <source>
        <dbReference type="Proteomes" id="UP001140206"/>
    </source>
</evidence>
<feature type="signal peptide" evidence="8">
    <location>
        <begin position="1"/>
        <end position="25"/>
    </location>
</feature>
<evidence type="ECO:0000256" key="6">
    <source>
        <dbReference type="ARBA" id="ARBA00022827"/>
    </source>
</evidence>
<evidence type="ECO:0000256" key="5">
    <source>
        <dbReference type="ARBA" id="ARBA00022630"/>
    </source>
</evidence>
<dbReference type="PANTHER" id="PTHR13878:SF127">
    <property type="entry name" value="CYTOKININ DEHYDROGENASE 3"/>
    <property type="match status" value="1"/>
</dbReference>
<dbReference type="AlphaFoldDB" id="A0AAV8CRA7"/>
<gene>
    <name evidence="10" type="ORF">LUZ62_067545</name>
</gene>
<keyword evidence="7" id="KW-0560">Oxidoreductase</keyword>
<name>A0AAV8CRA7_9POAL</name>
<dbReference type="Gene3D" id="3.30.43.10">
    <property type="entry name" value="Uridine Diphospho-n-acetylenolpyruvylglucosamine Reductase, domain 2"/>
    <property type="match status" value="1"/>
</dbReference>
<keyword evidence="11" id="KW-1185">Reference proteome</keyword>
<dbReference type="InterPro" id="IPR016166">
    <property type="entry name" value="FAD-bd_PCMH"/>
</dbReference>
<dbReference type="InterPro" id="IPR015345">
    <property type="entry name" value="Cytokinin_DH_FAD/cytokin-bd"/>
</dbReference>
<evidence type="ECO:0000256" key="4">
    <source>
        <dbReference type="ARBA" id="ARBA00011928"/>
    </source>
</evidence>
<sequence>MGIPRLSSIILPLTILLTYTSFVLSLLPEALQTVDIFSETCSSTTDPQSSLTTDFDNFSKSIFSKITTDPAATLPFATDFGNLSESTPGAVFYPSSPEDIAALIRFSHRSPKPFPISQRGAGHSMYGQTFVPDGVLIDMSSLGRGQVGSRITVVDGPVPYADAGGEQLWIDVLNAALKLGLMPRTLTDYLYPTIGGTLSNAGISGRAFKHGPQISNVYELDVITGTGETVTCSREMNSDLYYAALGGLGQFGVITRAQIALEPARKMSRWVRLFYTDVKLLMKDQEKLISTESNLSVFDFVGGEVLLSVRKVAAISTAFKLSENDKEKITRLVAEYDGPVYFIDAVAYYDDITVPSLDQNIKSLLEELHYISGFAFSFDMPLFDFLNRLYYQELARRPLGLWLVPHPWLDLFVPKSKVLEFTSRVFEGILNGNTAAGPVLIFPMNRTMWDDKMSAVTPNEEIFYAVSLLWSAIANDSIILTDLNNEVVSICEKYHLGCKKYLPRYTNQEDWQKQFGEKWSEYVSRKKKYDPKALLSPGQRIFTPLELN</sequence>
<keyword evidence="5" id="KW-0285">Flavoprotein</keyword>
<keyword evidence="8" id="KW-0732">Signal</keyword>
<dbReference type="Gene3D" id="3.40.462.10">
    <property type="entry name" value="FAD-linked oxidases, C-terminal domain"/>
    <property type="match status" value="1"/>
</dbReference>
<proteinExistence type="inferred from homology"/>
<evidence type="ECO:0000259" key="9">
    <source>
        <dbReference type="PROSITE" id="PS51387"/>
    </source>
</evidence>
<dbReference type="InterPro" id="IPR016170">
    <property type="entry name" value="Cytok_DH_C_sf"/>
</dbReference>
<reference evidence="10" key="1">
    <citation type="submission" date="2022-08" db="EMBL/GenBank/DDBJ databases">
        <authorList>
            <person name="Marques A."/>
        </authorList>
    </citation>
    <scope>NUCLEOTIDE SEQUENCE</scope>
    <source>
        <strain evidence="10">RhyPub2mFocal</strain>
        <tissue evidence="10">Leaves</tissue>
    </source>
</reference>
<dbReference type="InterPro" id="IPR036318">
    <property type="entry name" value="FAD-bd_PCMH-like_sf"/>
</dbReference>
<dbReference type="InterPro" id="IPR006094">
    <property type="entry name" value="Oxid_FAD_bind_N"/>
</dbReference>
<comment type="similarity">
    <text evidence="2">Belongs to the oxygen-dependent FAD-linked oxidoreductase family.</text>
</comment>
<accession>A0AAV8CRA7</accession>
<dbReference type="InterPro" id="IPR050432">
    <property type="entry name" value="FAD-linked_Oxidoreductases_BP"/>
</dbReference>
<comment type="subunit">
    <text evidence="3">Monomer.</text>
</comment>
<dbReference type="Pfam" id="PF01565">
    <property type="entry name" value="FAD_binding_4"/>
    <property type="match status" value="1"/>
</dbReference>
<evidence type="ECO:0000256" key="8">
    <source>
        <dbReference type="SAM" id="SignalP"/>
    </source>
</evidence>
<dbReference type="Pfam" id="PF09265">
    <property type="entry name" value="Cytokin-bind"/>
    <property type="match status" value="1"/>
</dbReference>
<dbReference type="InterPro" id="IPR016167">
    <property type="entry name" value="FAD-bd_PCMH_sub1"/>
</dbReference>
<evidence type="ECO:0000256" key="1">
    <source>
        <dbReference type="ARBA" id="ARBA00001974"/>
    </source>
</evidence>
<dbReference type="EMBL" id="JAMFTS010000004">
    <property type="protein sequence ID" value="KAJ4757170.1"/>
    <property type="molecule type" value="Genomic_DNA"/>
</dbReference>
<organism evidence="10 11">
    <name type="scientific">Rhynchospora pubera</name>
    <dbReference type="NCBI Taxonomy" id="906938"/>
    <lineage>
        <taxon>Eukaryota</taxon>
        <taxon>Viridiplantae</taxon>
        <taxon>Streptophyta</taxon>
        <taxon>Embryophyta</taxon>
        <taxon>Tracheophyta</taxon>
        <taxon>Spermatophyta</taxon>
        <taxon>Magnoliopsida</taxon>
        <taxon>Liliopsida</taxon>
        <taxon>Poales</taxon>
        <taxon>Cyperaceae</taxon>
        <taxon>Cyperoideae</taxon>
        <taxon>Rhynchosporeae</taxon>
        <taxon>Rhynchospora</taxon>
    </lineage>
</organism>
<dbReference type="GO" id="GO:0009690">
    <property type="term" value="P:cytokinin metabolic process"/>
    <property type="evidence" value="ECO:0007669"/>
    <property type="project" value="InterPro"/>
</dbReference>
<dbReference type="Gene3D" id="3.30.465.10">
    <property type="match status" value="1"/>
</dbReference>
<protein>
    <recommendedName>
        <fullName evidence="4">cytokinin dehydrogenase</fullName>
        <ecNumber evidence="4">1.5.99.12</ecNumber>
    </recommendedName>
</protein>
<dbReference type="Proteomes" id="UP001140206">
    <property type="component" value="Chromosome 4"/>
</dbReference>
<dbReference type="GO" id="GO:0071949">
    <property type="term" value="F:FAD binding"/>
    <property type="evidence" value="ECO:0007669"/>
    <property type="project" value="InterPro"/>
</dbReference>
<evidence type="ECO:0000256" key="3">
    <source>
        <dbReference type="ARBA" id="ARBA00011245"/>
    </source>
</evidence>
<dbReference type="EC" id="1.5.99.12" evidence="4"/>
<evidence type="ECO:0000313" key="10">
    <source>
        <dbReference type="EMBL" id="KAJ4757170.1"/>
    </source>
</evidence>
<dbReference type="SUPFAM" id="SSF55103">
    <property type="entry name" value="FAD-linked oxidases, C-terminal domain"/>
    <property type="match status" value="1"/>
</dbReference>
<dbReference type="InterPro" id="IPR016169">
    <property type="entry name" value="FAD-bd_PCMH_sub2"/>
</dbReference>
<feature type="chain" id="PRO_5043642090" description="cytokinin dehydrogenase" evidence="8">
    <location>
        <begin position="26"/>
        <end position="548"/>
    </location>
</feature>
<comment type="cofactor">
    <cofactor evidence="1">
        <name>FAD</name>
        <dbReference type="ChEBI" id="CHEBI:57692"/>
    </cofactor>
</comment>
<evidence type="ECO:0000256" key="2">
    <source>
        <dbReference type="ARBA" id="ARBA00005466"/>
    </source>
</evidence>
<dbReference type="PANTHER" id="PTHR13878">
    <property type="entry name" value="GULONOLACTONE OXIDASE"/>
    <property type="match status" value="1"/>
</dbReference>
<feature type="domain" description="FAD-binding PCMH-type" evidence="9">
    <location>
        <begin position="84"/>
        <end position="264"/>
    </location>
</feature>